<dbReference type="AlphaFoldDB" id="A0A6A5SA74"/>
<feature type="compositionally biased region" description="Acidic residues" evidence="1">
    <location>
        <begin position="138"/>
        <end position="151"/>
    </location>
</feature>
<sequence length="190" mass="20294">MAGDKDVTLSPREMEVLALAWQCMETQPKIDMRKLASLTGYTFGSASVTFGNIKRKIKLLGDSLSAIAPATPKKRGGSDLAKTTPKKRGAAAVNDTATTPSKRTRKVARQPSADDEEDDEEDFGFEAKSKGAVVKKEEEEEGVDGFDDGEPEGLQHGKPAGYGFLEGIGIFGDGAASSRGYRARFAENGM</sequence>
<protein>
    <submittedName>
        <fullName evidence="2">Uncharacterized protein</fullName>
    </submittedName>
</protein>
<dbReference type="OrthoDB" id="5403747at2759"/>
<evidence type="ECO:0000313" key="2">
    <source>
        <dbReference type="EMBL" id="KAF1936540.1"/>
    </source>
</evidence>
<feature type="compositionally biased region" description="Acidic residues" evidence="1">
    <location>
        <begin position="113"/>
        <end position="124"/>
    </location>
</feature>
<name>A0A6A5SA74_9PLEO</name>
<gene>
    <name evidence="2" type="ORF">EJ02DRAFT_427425</name>
</gene>
<dbReference type="EMBL" id="ML976183">
    <property type="protein sequence ID" value="KAF1936540.1"/>
    <property type="molecule type" value="Genomic_DNA"/>
</dbReference>
<accession>A0A6A5SA74</accession>
<dbReference type="Proteomes" id="UP000800038">
    <property type="component" value="Unassembled WGS sequence"/>
</dbReference>
<reference evidence="2" key="1">
    <citation type="journal article" date="2020" name="Stud. Mycol.">
        <title>101 Dothideomycetes genomes: a test case for predicting lifestyles and emergence of pathogens.</title>
        <authorList>
            <person name="Haridas S."/>
            <person name="Albert R."/>
            <person name="Binder M."/>
            <person name="Bloem J."/>
            <person name="Labutti K."/>
            <person name="Salamov A."/>
            <person name="Andreopoulos B."/>
            <person name="Baker S."/>
            <person name="Barry K."/>
            <person name="Bills G."/>
            <person name="Bluhm B."/>
            <person name="Cannon C."/>
            <person name="Castanera R."/>
            <person name="Culley D."/>
            <person name="Daum C."/>
            <person name="Ezra D."/>
            <person name="Gonzalez J."/>
            <person name="Henrissat B."/>
            <person name="Kuo A."/>
            <person name="Liang C."/>
            <person name="Lipzen A."/>
            <person name="Lutzoni F."/>
            <person name="Magnuson J."/>
            <person name="Mondo S."/>
            <person name="Nolan M."/>
            <person name="Ohm R."/>
            <person name="Pangilinan J."/>
            <person name="Park H.-J."/>
            <person name="Ramirez L."/>
            <person name="Alfaro M."/>
            <person name="Sun H."/>
            <person name="Tritt A."/>
            <person name="Yoshinaga Y."/>
            <person name="Zwiers L.-H."/>
            <person name="Turgeon B."/>
            <person name="Goodwin S."/>
            <person name="Spatafora J."/>
            <person name="Crous P."/>
            <person name="Grigoriev I."/>
        </authorList>
    </citation>
    <scope>NUCLEOTIDE SEQUENCE</scope>
    <source>
        <strain evidence="2">CBS 161.51</strain>
    </source>
</reference>
<feature type="compositionally biased region" description="Basic and acidic residues" evidence="1">
    <location>
        <begin position="125"/>
        <end position="137"/>
    </location>
</feature>
<evidence type="ECO:0000313" key="3">
    <source>
        <dbReference type="Proteomes" id="UP000800038"/>
    </source>
</evidence>
<proteinExistence type="predicted"/>
<evidence type="ECO:0000256" key="1">
    <source>
        <dbReference type="SAM" id="MobiDB-lite"/>
    </source>
</evidence>
<organism evidence="2 3">
    <name type="scientific">Clathrospora elynae</name>
    <dbReference type="NCBI Taxonomy" id="706981"/>
    <lineage>
        <taxon>Eukaryota</taxon>
        <taxon>Fungi</taxon>
        <taxon>Dikarya</taxon>
        <taxon>Ascomycota</taxon>
        <taxon>Pezizomycotina</taxon>
        <taxon>Dothideomycetes</taxon>
        <taxon>Pleosporomycetidae</taxon>
        <taxon>Pleosporales</taxon>
        <taxon>Diademaceae</taxon>
        <taxon>Clathrospora</taxon>
    </lineage>
</organism>
<feature type="region of interest" description="Disordered" evidence="1">
    <location>
        <begin position="68"/>
        <end position="160"/>
    </location>
</feature>
<keyword evidence="3" id="KW-1185">Reference proteome</keyword>